<keyword evidence="1" id="KW-1133">Transmembrane helix</keyword>
<evidence type="ECO:0000313" key="3">
    <source>
        <dbReference type="Proteomes" id="UP000625551"/>
    </source>
</evidence>
<evidence type="ECO:0008006" key="4">
    <source>
        <dbReference type="Google" id="ProtNLM"/>
    </source>
</evidence>
<feature type="transmembrane region" description="Helical" evidence="1">
    <location>
        <begin position="28"/>
        <end position="46"/>
    </location>
</feature>
<dbReference type="EMBL" id="JACXAJ010000001">
    <property type="protein sequence ID" value="MBD1396520.1"/>
    <property type="molecule type" value="Genomic_DNA"/>
</dbReference>
<dbReference type="RefSeq" id="WP_191182619.1">
    <property type="nucleotide sequence ID" value="NZ_JACXAJ010000001.1"/>
</dbReference>
<proteinExistence type="predicted"/>
<gene>
    <name evidence="2" type="ORF">H9Q13_05030</name>
</gene>
<organism evidence="2 3">
    <name type="scientific">Pontibacter aquaedesilientis</name>
    <dbReference type="NCBI Taxonomy" id="2766980"/>
    <lineage>
        <taxon>Bacteria</taxon>
        <taxon>Pseudomonadati</taxon>
        <taxon>Bacteroidota</taxon>
        <taxon>Cytophagia</taxon>
        <taxon>Cytophagales</taxon>
        <taxon>Hymenobacteraceae</taxon>
        <taxon>Pontibacter</taxon>
    </lineage>
</organism>
<evidence type="ECO:0000313" key="2">
    <source>
        <dbReference type="EMBL" id="MBD1396520.1"/>
    </source>
</evidence>
<reference evidence="2 3" key="1">
    <citation type="submission" date="2020-09" db="EMBL/GenBank/DDBJ databases">
        <title>Genome sequencing and assembly of Pontibacter sp.</title>
        <authorList>
            <person name="Chhetri G."/>
        </authorList>
    </citation>
    <scope>NUCLEOTIDE SEQUENCE [LARGE SCALE GENOMIC DNA]</scope>
    <source>
        <strain evidence="2 3">JH31</strain>
    </source>
</reference>
<keyword evidence="1" id="KW-0812">Transmembrane</keyword>
<keyword evidence="3" id="KW-1185">Reference proteome</keyword>
<comment type="caution">
    <text evidence="2">The sequence shown here is derived from an EMBL/GenBank/DDBJ whole genome shotgun (WGS) entry which is preliminary data.</text>
</comment>
<keyword evidence="1" id="KW-0472">Membrane</keyword>
<feature type="transmembrane region" description="Helical" evidence="1">
    <location>
        <begin position="93"/>
        <end position="112"/>
    </location>
</feature>
<name>A0ABR7XDZ7_9BACT</name>
<accession>A0ABR7XDZ7</accession>
<feature type="transmembrane region" description="Helical" evidence="1">
    <location>
        <begin position="58"/>
        <end position="81"/>
    </location>
</feature>
<protein>
    <recommendedName>
        <fullName evidence="4">Holin-X, holin superfamily III</fullName>
    </recommendedName>
</protein>
<sequence length="144" mass="16081">MGILDLLSELPIFLSSVDDRDRKKKKSILKTLSVMLIFVGAFWLIIELTFIKELVNPILFISLGALASLVIAILLVLALFFIKVLNSLTLTDFILFVLAVSLILFCTTSYLNRKADYKLMKKSSAVVTEEYLTPNKGSCCTTPQ</sequence>
<evidence type="ECO:0000256" key="1">
    <source>
        <dbReference type="SAM" id="Phobius"/>
    </source>
</evidence>
<dbReference type="Proteomes" id="UP000625551">
    <property type="component" value="Unassembled WGS sequence"/>
</dbReference>